<dbReference type="InterPro" id="IPR016635">
    <property type="entry name" value="AP_complex_ssu"/>
</dbReference>
<dbReference type="HOGENOM" id="CLU_061221_0_0_1"/>
<comment type="function">
    <text evidence="9">Subunit of clathrin-associated adaptor protein complex 1 that plays a role in protein sorting at the trans-Golgi network and early endosomes (TGN/EE). The AP complexes mediate the recruitment of clathrin to membranes and the recognition of sorting signals within the cytosolic tails of transmembrane cargo molecules.</text>
</comment>
<evidence type="ECO:0000259" key="11">
    <source>
        <dbReference type="Pfam" id="PF01217"/>
    </source>
</evidence>
<dbReference type="GO" id="GO:0016482">
    <property type="term" value="P:cytosolic transport"/>
    <property type="evidence" value="ECO:0007669"/>
    <property type="project" value="UniProtKB-ARBA"/>
</dbReference>
<keyword evidence="5 10" id="KW-0653">Protein transport</keyword>
<dbReference type="Gramene" id="ABO98294">
    <property type="protein sequence ID" value="ABO98294"/>
    <property type="gene ID" value="OSTLU_26214"/>
</dbReference>
<reference evidence="12 13" key="1">
    <citation type="journal article" date="2007" name="Proc. Natl. Acad. Sci. U.S.A.">
        <title>The tiny eukaryote Ostreococcus provides genomic insights into the paradox of plankton speciation.</title>
        <authorList>
            <person name="Palenik B."/>
            <person name="Grimwood J."/>
            <person name="Aerts A."/>
            <person name="Rouze P."/>
            <person name="Salamov A."/>
            <person name="Putnam N."/>
            <person name="Dupont C."/>
            <person name="Jorgensen R."/>
            <person name="Derelle E."/>
            <person name="Rombauts S."/>
            <person name="Zhou K."/>
            <person name="Otillar R."/>
            <person name="Merchant S.S."/>
            <person name="Podell S."/>
            <person name="Gaasterland T."/>
            <person name="Napoli C."/>
            <person name="Gendler K."/>
            <person name="Manuell A."/>
            <person name="Tai V."/>
            <person name="Vallon O."/>
            <person name="Piganeau G."/>
            <person name="Jancek S."/>
            <person name="Heijde M."/>
            <person name="Jabbari K."/>
            <person name="Bowler C."/>
            <person name="Lohr M."/>
            <person name="Robbens S."/>
            <person name="Werner G."/>
            <person name="Dubchak I."/>
            <person name="Pazour G.J."/>
            <person name="Ren Q."/>
            <person name="Paulsen I."/>
            <person name="Delwiche C."/>
            <person name="Schmutz J."/>
            <person name="Rokhsar D."/>
            <person name="Van de Peer Y."/>
            <person name="Moreau H."/>
            <person name="Grigoriev I.V."/>
        </authorList>
    </citation>
    <scope>NUCLEOTIDE SEQUENCE [LARGE SCALE GENOMIC DNA]</scope>
    <source>
        <strain evidence="12 13">CCE9901</strain>
    </source>
</reference>
<dbReference type="Gene3D" id="3.30.450.60">
    <property type="match status" value="1"/>
</dbReference>
<sequence>MIRFALLFSKQAKIRLSKYYVLTNQKERKRIERDVTSRIIPRANKLCNVVEYRDVKLVYRKYASLYFCLAVDRGANELATLEMIQHYVEILDKYFGNVCELDLVFNFHKAHYVLDEVFIAGHLQETSKKLIARLVGEHDALVERVKLGGPAAEDA</sequence>
<dbReference type="OrthoDB" id="371463at2759"/>
<dbReference type="InterPro" id="IPR022775">
    <property type="entry name" value="AP_mu_sigma_su"/>
</dbReference>
<name>A4S3Y4_OSTLU</name>
<evidence type="ECO:0000256" key="7">
    <source>
        <dbReference type="ARBA" id="ARBA00023136"/>
    </source>
</evidence>
<evidence type="ECO:0000256" key="8">
    <source>
        <dbReference type="ARBA" id="ARBA00023329"/>
    </source>
</evidence>
<dbReference type="GO" id="GO:0030121">
    <property type="term" value="C:AP-1 adaptor complex"/>
    <property type="evidence" value="ECO:0007669"/>
    <property type="project" value="InterPro"/>
</dbReference>
<dbReference type="GO" id="GO:0006886">
    <property type="term" value="P:intracellular protein transport"/>
    <property type="evidence" value="ECO:0007669"/>
    <property type="project" value="UniProtKB-UniRule"/>
</dbReference>
<evidence type="ECO:0000256" key="1">
    <source>
        <dbReference type="ARBA" id="ARBA00004145"/>
    </source>
</evidence>
<dbReference type="PROSITE" id="PS00989">
    <property type="entry name" value="CLAT_ADAPTOR_S"/>
    <property type="match status" value="1"/>
</dbReference>
<dbReference type="Proteomes" id="UP000001568">
    <property type="component" value="Chromosome 10"/>
</dbReference>
<dbReference type="GO" id="GO:0005829">
    <property type="term" value="C:cytosol"/>
    <property type="evidence" value="ECO:0007669"/>
    <property type="project" value="GOC"/>
</dbReference>
<evidence type="ECO:0000256" key="6">
    <source>
        <dbReference type="ARBA" id="ARBA00023034"/>
    </source>
</evidence>
<proteinExistence type="inferred from homology"/>
<dbReference type="AlphaFoldDB" id="A4S3Y4"/>
<dbReference type="InterPro" id="IPR011012">
    <property type="entry name" value="Longin-like_dom_sf"/>
</dbReference>
<keyword evidence="8" id="KW-0968">Cytoplasmic vesicle</keyword>
<keyword evidence="7 10" id="KW-0472">Membrane</keyword>
<evidence type="ECO:0000256" key="9">
    <source>
        <dbReference type="ARBA" id="ARBA00058887"/>
    </source>
</evidence>
<evidence type="ECO:0000313" key="13">
    <source>
        <dbReference type="Proteomes" id="UP000001568"/>
    </source>
</evidence>
<evidence type="ECO:0000256" key="5">
    <source>
        <dbReference type="ARBA" id="ARBA00022927"/>
    </source>
</evidence>
<dbReference type="CDD" id="cd14831">
    <property type="entry name" value="AP1_sigma"/>
    <property type="match status" value="1"/>
</dbReference>
<gene>
    <name evidence="12" type="ORF">OSTLU_26214</name>
</gene>
<dbReference type="OMA" id="KAYHILD"/>
<evidence type="ECO:0000256" key="2">
    <source>
        <dbReference type="ARBA" id="ARBA00004555"/>
    </source>
</evidence>
<dbReference type="RefSeq" id="XP_001420001.1">
    <property type="nucleotide sequence ID" value="XM_001419964.1"/>
</dbReference>
<dbReference type="Pfam" id="PF01217">
    <property type="entry name" value="Clat_adaptor_s"/>
    <property type="match status" value="1"/>
</dbReference>
<dbReference type="GO" id="GO:0035615">
    <property type="term" value="F:clathrin adaptor activity"/>
    <property type="evidence" value="ECO:0007669"/>
    <property type="project" value="InterPro"/>
</dbReference>
<dbReference type="PANTHER" id="PTHR11753">
    <property type="entry name" value="ADAPTOR COMPLEXES SMALL SUBUNIT FAMILY"/>
    <property type="match status" value="1"/>
</dbReference>
<organism evidence="12 13">
    <name type="scientific">Ostreococcus lucimarinus (strain CCE9901)</name>
    <dbReference type="NCBI Taxonomy" id="436017"/>
    <lineage>
        <taxon>Eukaryota</taxon>
        <taxon>Viridiplantae</taxon>
        <taxon>Chlorophyta</taxon>
        <taxon>Mamiellophyceae</taxon>
        <taxon>Mamiellales</taxon>
        <taxon>Bathycoccaceae</taxon>
        <taxon>Ostreococcus</taxon>
    </lineage>
</organism>
<evidence type="ECO:0000256" key="10">
    <source>
        <dbReference type="PIRNR" id="PIRNR015588"/>
    </source>
</evidence>
<dbReference type="KEGG" id="olu:OSTLU_26214"/>
<protein>
    <recommendedName>
        <fullName evidence="10">AP complex subunit sigma</fullName>
    </recommendedName>
</protein>
<feature type="domain" description="AP complex mu/sigma subunit" evidence="11">
    <location>
        <begin position="1"/>
        <end position="138"/>
    </location>
</feature>
<dbReference type="SUPFAM" id="SSF64356">
    <property type="entry name" value="SNARE-like"/>
    <property type="match status" value="1"/>
</dbReference>
<comment type="subcellular location">
    <subcellularLocation>
        <location evidence="1">Cytoplasmic vesicle</location>
        <location evidence="1">Clathrin-coated vesicle membrane</location>
        <topology evidence="1">Peripheral membrane protein</topology>
        <orientation evidence="1">Cytoplasmic side</orientation>
    </subcellularLocation>
    <subcellularLocation>
        <location evidence="2">Golgi apparatus</location>
    </subcellularLocation>
</comment>
<dbReference type="EMBL" id="CP000590">
    <property type="protein sequence ID" value="ABO98294.1"/>
    <property type="molecule type" value="Genomic_DNA"/>
</dbReference>
<evidence type="ECO:0000313" key="12">
    <source>
        <dbReference type="EMBL" id="ABO98294.1"/>
    </source>
</evidence>
<dbReference type="InterPro" id="IPR044733">
    <property type="entry name" value="AP1_sigma"/>
</dbReference>
<dbReference type="STRING" id="436017.A4S3Y4"/>
<comment type="similarity">
    <text evidence="3 10">Belongs to the adaptor complexes small subunit family.</text>
</comment>
<evidence type="ECO:0000256" key="3">
    <source>
        <dbReference type="ARBA" id="ARBA00006972"/>
    </source>
</evidence>
<dbReference type="FunFam" id="3.30.450.60:FF:000007">
    <property type="entry name" value="AP complex subunit sigma"/>
    <property type="match status" value="1"/>
</dbReference>
<keyword evidence="6" id="KW-0333">Golgi apparatus</keyword>
<keyword evidence="4 10" id="KW-0813">Transport</keyword>
<evidence type="ECO:0000256" key="4">
    <source>
        <dbReference type="ARBA" id="ARBA00022448"/>
    </source>
</evidence>
<dbReference type="eggNOG" id="KOG0934">
    <property type="taxonomic scope" value="Eukaryota"/>
</dbReference>
<dbReference type="PIRSF" id="PIRSF015588">
    <property type="entry name" value="AP_complex_sigma"/>
    <property type="match status" value="1"/>
</dbReference>
<dbReference type="InterPro" id="IPR000804">
    <property type="entry name" value="Clathrin_sm-chain_CS"/>
</dbReference>
<dbReference type="GeneID" id="5003959"/>
<keyword evidence="13" id="KW-1185">Reference proteome</keyword>
<accession>A4S3Y4</accession>